<gene>
    <name evidence="2" type="ORF">ACFFIX_23965</name>
</gene>
<dbReference type="RefSeq" id="WP_378938622.1">
    <property type="nucleotide sequence ID" value="NZ_JBHLVO010000035.1"/>
</dbReference>
<reference evidence="2 3" key="1">
    <citation type="submission" date="2024-09" db="EMBL/GenBank/DDBJ databases">
        <authorList>
            <person name="Sun Q."/>
            <person name="Mori K."/>
        </authorList>
    </citation>
    <scope>NUCLEOTIDE SEQUENCE [LARGE SCALE GENOMIC DNA]</scope>
    <source>
        <strain evidence="2 3">CCM 7228</strain>
    </source>
</reference>
<dbReference type="Pfam" id="PF20274">
    <property type="entry name" value="cREC_REC"/>
    <property type="match status" value="1"/>
</dbReference>
<proteinExistence type="predicted"/>
<feature type="domain" description="Cyclic-phosphate processing Receiver" evidence="1">
    <location>
        <begin position="3"/>
        <end position="86"/>
    </location>
</feature>
<name>A0ABV6GL55_9BACI</name>
<evidence type="ECO:0000313" key="2">
    <source>
        <dbReference type="EMBL" id="MFC0274406.1"/>
    </source>
</evidence>
<sequence length="107" mass="12275">MKINVFLDDNRTCPNDHILVENIDECINLLETFHIEHLSLDHDLVNKTRNGLMLVHHMVSNKLFAERITIHSANSGAGRAMYKYFKQAQVDLLMPGTIKVLLRPLPI</sequence>
<protein>
    <submittedName>
        <fullName evidence="2">Cyclic-phosphate processing receiver domain-containing protein</fullName>
    </submittedName>
</protein>
<evidence type="ECO:0000313" key="3">
    <source>
        <dbReference type="Proteomes" id="UP001589854"/>
    </source>
</evidence>
<dbReference type="Proteomes" id="UP001589854">
    <property type="component" value="Unassembled WGS sequence"/>
</dbReference>
<organism evidence="2 3">
    <name type="scientific">Metabacillus herbersteinensis</name>
    <dbReference type="NCBI Taxonomy" id="283816"/>
    <lineage>
        <taxon>Bacteria</taxon>
        <taxon>Bacillati</taxon>
        <taxon>Bacillota</taxon>
        <taxon>Bacilli</taxon>
        <taxon>Bacillales</taxon>
        <taxon>Bacillaceae</taxon>
        <taxon>Metabacillus</taxon>
    </lineage>
</organism>
<evidence type="ECO:0000259" key="1">
    <source>
        <dbReference type="Pfam" id="PF20274"/>
    </source>
</evidence>
<dbReference type="EMBL" id="JBHLVO010000035">
    <property type="protein sequence ID" value="MFC0274406.1"/>
    <property type="molecule type" value="Genomic_DNA"/>
</dbReference>
<dbReference type="InterPro" id="IPR046909">
    <property type="entry name" value="cREC_REC"/>
</dbReference>
<accession>A0ABV6GL55</accession>
<keyword evidence="3" id="KW-1185">Reference proteome</keyword>
<comment type="caution">
    <text evidence="2">The sequence shown here is derived from an EMBL/GenBank/DDBJ whole genome shotgun (WGS) entry which is preliminary data.</text>
</comment>